<dbReference type="InterPro" id="IPR038765">
    <property type="entry name" value="Papain-like_cys_pep_sf"/>
</dbReference>
<dbReference type="AlphaFoldDB" id="A0A150XER4"/>
<gene>
    <name evidence="1" type="ORF">AWW68_00020</name>
</gene>
<evidence type="ECO:0000313" key="1">
    <source>
        <dbReference type="EMBL" id="KYG77191.1"/>
    </source>
</evidence>
<dbReference type="STRING" id="333140.AWW68_00020"/>
<dbReference type="EMBL" id="LRPC01000001">
    <property type="protein sequence ID" value="KYG77191.1"/>
    <property type="molecule type" value="Genomic_DNA"/>
</dbReference>
<name>A0A150XER4_9BACT</name>
<dbReference type="Proteomes" id="UP000075606">
    <property type="component" value="Unassembled WGS sequence"/>
</dbReference>
<organism evidence="1 2">
    <name type="scientific">Roseivirga spongicola</name>
    <dbReference type="NCBI Taxonomy" id="333140"/>
    <lineage>
        <taxon>Bacteria</taxon>
        <taxon>Pseudomonadati</taxon>
        <taxon>Bacteroidota</taxon>
        <taxon>Cytophagia</taxon>
        <taxon>Cytophagales</taxon>
        <taxon>Roseivirgaceae</taxon>
        <taxon>Roseivirga</taxon>
    </lineage>
</organism>
<accession>A0A150XER4</accession>
<protein>
    <submittedName>
        <fullName evidence="1">Uncharacterized protein</fullName>
    </submittedName>
</protein>
<dbReference type="SUPFAM" id="SSF54001">
    <property type="entry name" value="Cysteine proteinases"/>
    <property type="match status" value="1"/>
</dbReference>
<comment type="caution">
    <text evidence="1">The sequence shown here is derived from an EMBL/GenBank/DDBJ whole genome shotgun (WGS) entry which is preliminary data.</text>
</comment>
<evidence type="ECO:0000313" key="2">
    <source>
        <dbReference type="Proteomes" id="UP000075606"/>
    </source>
</evidence>
<proteinExistence type="predicted"/>
<keyword evidence="2" id="KW-1185">Reference proteome</keyword>
<sequence length="283" mass="31949">MQPMSKSDLQIGDILIFENFDFSLDKFFKTWEKEGAEKAAFYLLVYLIPWFDPGKEGQNYRNIYHAAIWGHVDINFGKNTFPKVMDCVVQAGSHGIGAATLESTLNADSVAKLYVYRRKGDLDTETINKAISDFYYDGSIKYSYSTAWMLAVICSMRYKDGEIRKVILDKIPNRFIAESVIVAITLLINEYSEGHQKDMIACSTLVAMCLKNAGYPIHVEPLTESPELILDDQLMASSVQPEIQLLGSVPEIKRTPIEETIITPRQLFESPDVELVGCFSRSN</sequence>
<reference evidence="1 2" key="1">
    <citation type="submission" date="2016-01" db="EMBL/GenBank/DDBJ databases">
        <title>Genome sequencing of Roseivirga spongicola UST030701-084.</title>
        <authorList>
            <person name="Selvaratnam C."/>
            <person name="Thevarajoo S."/>
            <person name="Goh K.M."/>
            <person name="Ee R."/>
            <person name="Chan K.-G."/>
            <person name="Chong C.S."/>
        </authorList>
    </citation>
    <scope>NUCLEOTIDE SEQUENCE [LARGE SCALE GENOMIC DNA]</scope>
    <source>
        <strain evidence="1 2">UST030701-084</strain>
    </source>
</reference>
<dbReference type="Gene3D" id="3.90.1720.10">
    <property type="entry name" value="endopeptidase domain like (from Nostoc punctiforme)"/>
    <property type="match status" value="1"/>
</dbReference>